<proteinExistence type="predicted"/>
<evidence type="ECO:0000256" key="1">
    <source>
        <dbReference type="SAM" id="Phobius"/>
    </source>
</evidence>
<dbReference type="InterPro" id="IPR039090">
    <property type="entry name" value="CD7"/>
</dbReference>
<keyword evidence="1" id="KW-1133">Transmembrane helix</keyword>
<feature type="transmembrane region" description="Helical" evidence="1">
    <location>
        <begin position="461"/>
        <end position="485"/>
    </location>
</feature>
<keyword evidence="1" id="KW-0812">Transmembrane</keyword>
<evidence type="ECO:0000256" key="2">
    <source>
        <dbReference type="SAM" id="SignalP"/>
    </source>
</evidence>
<evidence type="ECO:0000313" key="4">
    <source>
        <dbReference type="EMBL" id="KAJ7404407.1"/>
    </source>
</evidence>
<keyword evidence="1" id="KW-0472">Membrane</keyword>
<gene>
    <name evidence="4" type="ORF">WISP_145590</name>
</gene>
<evidence type="ECO:0000259" key="3">
    <source>
        <dbReference type="SMART" id="SM00409"/>
    </source>
</evidence>
<keyword evidence="5" id="KW-1185">Reference proteome</keyword>
<protein>
    <submittedName>
        <fullName evidence="4">T-cell antigen CD7 isoform X1</fullName>
    </submittedName>
</protein>
<dbReference type="Gene3D" id="2.60.40.10">
    <property type="entry name" value="Immunoglobulins"/>
    <property type="match status" value="2"/>
</dbReference>
<feature type="domain" description="Immunoglobulin" evidence="3">
    <location>
        <begin position="223"/>
        <end position="327"/>
    </location>
</feature>
<name>A0ABQ9CPX9_9PASS</name>
<dbReference type="InterPro" id="IPR036179">
    <property type="entry name" value="Ig-like_dom_sf"/>
</dbReference>
<feature type="chain" id="PRO_5045514225" evidence="2">
    <location>
        <begin position="25"/>
        <end position="522"/>
    </location>
</feature>
<keyword evidence="2" id="KW-0732">Signal</keyword>
<accession>A0ABQ9CPX9</accession>
<dbReference type="EMBL" id="WHWB01034772">
    <property type="protein sequence ID" value="KAJ7404407.1"/>
    <property type="molecule type" value="Genomic_DNA"/>
</dbReference>
<evidence type="ECO:0000313" key="5">
    <source>
        <dbReference type="Proteomes" id="UP001145742"/>
    </source>
</evidence>
<dbReference type="PANTHER" id="PTHR15343:SF0">
    <property type="entry name" value="T-CELL ANTIGEN CD7"/>
    <property type="match status" value="1"/>
</dbReference>
<dbReference type="PANTHER" id="PTHR15343">
    <property type="entry name" value="CD7"/>
    <property type="match status" value="1"/>
</dbReference>
<sequence length="522" mass="57427">MDSPHLLGVGFLFLALTAPHPNVAMPSAPSAERTHDSSSGKTDVTVYHCRDCPVSICEKHSSVGFAKIAKTQNTTFSNGTIQLETEENRIRMCFQQADTFPEGIYRIVWEKTGGAGDSCGNPSSTGENFLAFLKSFSDNERGTISTMGDKICCEAKTITSESDPTLNCSTEKSDTTKGVPSERKNIGITLALVLLLVLCATMTIWYYRERHQHHQGGENEQSPDVISVWEGDSISITCSIRDSGNHVGMLLKHSGRYNVVYSTWDGSPNISPAFVGRAKCSREGRNYRITLHNVQESDSHVYLCTEYVKTDDDQKFLDGKRTIVVVKAKSGEALEQSPLYASPQQGQSVSIACGMHSSGAGEGIYLLKTHVQPEEVLQLLSQSAARISPAFAGRLNYSKEGKQVVITLHNLQKNDTDNYVCAEQVTTKNTRLLSARGTMVLVKDAEGQQAYSQQPCSGSSWAIYSLSILVALLLCALVFCTLYHVNLKKYFQKKTPNVVYEDMSYSSRRNTLVRSNTLCKAN</sequence>
<dbReference type="InterPro" id="IPR003599">
    <property type="entry name" value="Ig_sub"/>
</dbReference>
<feature type="signal peptide" evidence="2">
    <location>
        <begin position="1"/>
        <end position="24"/>
    </location>
</feature>
<reference evidence="4" key="1">
    <citation type="submission" date="2019-10" db="EMBL/GenBank/DDBJ databases">
        <authorList>
            <person name="Soares A.E.R."/>
            <person name="Aleixo A."/>
            <person name="Schneider P."/>
            <person name="Miyaki C.Y."/>
            <person name="Schneider M.P."/>
            <person name="Mello C."/>
            <person name="Vasconcelos A.T.R."/>
        </authorList>
    </citation>
    <scope>NUCLEOTIDE SEQUENCE</scope>
    <source>
        <tissue evidence="4">Muscle</tissue>
    </source>
</reference>
<comment type="caution">
    <text evidence="4">The sequence shown here is derived from an EMBL/GenBank/DDBJ whole genome shotgun (WGS) entry which is preliminary data.</text>
</comment>
<organism evidence="4 5">
    <name type="scientific">Willisornis vidua</name>
    <name type="common">Xingu scale-backed antbird</name>
    <dbReference type="NCBI Taxonomy" id="1566151"/>
    <lineage>
        <taxon>Eukaryota</taxon>
        <taxon>Metazoa</taxon>
        <taxon>Chordata</taxon>
        <taxon>Craniata</taxon>
        <taxon>Vertebrata</taxon>
        <taxon>Euteleostomi</taxon>
        <taxon>Archelosauria</taxon>
        <taxon>Archosauria</taxon>
        <taxon>Dinosauria</taxon>
        <taxon>Saurischia</taxon>
        <taxon>Theropoda</taxon>
        <taxon>Coelurosauria</taxon>
        <taxon>Aves</taxon>
        <taxon>Neognathae</taxon>
        <taxon>Neoaves</taxon>
        <taxon>Telluraves</taxon>
        <taxon>Australaves</taxon>
        <taxon>Passeriformes</taxon>
        <taxon>Thamnophilidae</taxon>
        <taxon>Willisornis</taxon>
    </lineage>
</organism>
<feature type="domain" description="Immunoglobulin" evidence="3">
    <location>
        <begin position="338"/>
        <end position="443"/>
    </location>
</feature>
<dbReference type="SUPFAM" id="SSF48726">
    <property type="entry name" value="Immunoglobulin"/>
    <property type="match status" value="2"/>
</dbReference>
<dbReference type="InterPro" id="IPR013783">
    <property type="entry name" value="Ig-like_fold"/>
</dbReference>
<feature type="transmembrane region" description="Helical" evidence="1">
    <location>
        <begin position="186"/>
        <end position="207"/>
    </location>
</feature>
<dbReference type="Proteomes" id="UP001145742">
    <property type="component" value="Unassembled WGS sequence"/>
</dbReference>
<dbReference type="SMART" id="SM00409">
    <property type="entry name" value="IG"/>
    <property type="match status" value="2"/>
</dbReference>